<gene>
    <name evidence="10" type="ordered locus">PB2503_03422</name>
</gene>
<dbReference type="InterPro" id="IPR039426">
    <property type="entry name" value="TonB-dep_rcpt-like"/>
</dbReference>
<reference evidence="10 11" key="2">
    <citation type="journal article" date="2011" name="J. Bacteriol.">
        <title>Complete genome sequence of strain HTCC2503T of Parvularcula bermudensis, the type species of the order "Parvularculales" in the class Alphaproteobacteria.</title>
        <authorList>
            <person name="Oh H.M."/>
            <person name="Kang I."/>
            <person name="Vergin K.L."/>
            <person name="Kang D."/>
            <person name="Rhee K.H."/>
            <person name="Giovannoni S.J."/>
            <person name="Cho J.C."/>
        </authorList>
    </citation>
    <scope>NUCLEOTIDE SEQUENCE [LARGE SCALE GENOMIC DNA]</scope>
    <source>
        <strain evidence="11">ATCC BAA-594 / HTCC2503 / KCTC 12087</strain>
    </source>
</reference>
<evidence type="ECO:0000313" key="10">
    <source>
        <dbReference type="EMBL" id="ADM08760.1"/>
    </source>
</evidence>
<accession>E0TDK5</accession>
<dbReference type="OrthoDB" id="9760333at2"/>
<dbReference type="PANTHER" id="PTHR30069">
    <property type="entry name" value="TONB-DEPENDENT OUTER MEMBRANE RECEPTOR"/>
    <property type="match status" value="1"/>
</dbReference>
<evidence type="ECO:0000256" key="8">
    <source>
        <dbReference type="SAM" id="SignalP"/>
    </source>
</evidence>
<evidence type="ECO:0000256" key="5">
    <source>
        <dbReference type="ARBA" id="ARBA00023077"/>
    </source>
</evidence>
<keyword evidence="7" id="KW-0998">Cell outer membrane</keyword>
<evidence type="ECO:0000259" key="9">
    <source>
        <dbReference type="Pfam" id="PF00593"/>
    </source>
</evidence>
<keyword evidence="5" id="KW-0798">TonB box</keyword>
<dbReference type="Gene3D" id="2.40.170.20">
    <property type="entry name" value="TonB-dependent receptor, beta-barrel domain"/>
    <property type="match status" value="1"/>
</dbReference>
<comment type="subcellular location">
    <subcellularLocation>
        <location evidence="1">Cell outer membrane</location>
        <topology evidence="1">Multi-pass membrane protein</topology>
    </subcellularLocation>
</comment>
<evidence type="ECO:0000256" key="6">
    <source>
        <dbReference type="ARBA" id="ARBA00023136"/>
    </source>
</evidence>
<feature type="signal peptide" evidence="8">
    <location>
        <begin position="1"/>
        <end position="24"/>
    </location>
</feature>
<dbReference type="HOGENOM" id="CLU_014873_0_0_5"/>
<evidence type="ECO:0000256" key="4">
    <source>
        <dbReference type="ARBA" id="ARBA00022692"/>
    </source>
</evidence>
<evidence type="ECO:0000313" key="11">
    <source>
        <dbReference type="Proteomes" id="UP000001302"/>
    </source>
</evidence>
<dbReference type="InterPro" id="IPR036942">
    <property type="entry name" value="Beta-barrel_TonB_sf"/>
</dbReference>
<keyword evidence="8" id="KW-0732">Signal</keyword>
<dbReference type="GO" id="GO:0015344">
    <property type="term" value="F:siderophore uptake transmembrane transporter activity"/>
    <property type="evidence" value="ECO:0007669"/>
    <property type="project" value="TreeGrafter"/>
</dbReference>
<proteinExistence type="predicted"/>
<keyword evidence="11" id="KW-1185">Reference proteome</keyword>
<dbReference type="KEGG" id="pbr:PB2503_03422"/>
<dbReference type="PANTHER" id="PTHR30069:SF49">
    <property type="entry name" value="OUTER MEMBRANE PROTEIN C"/>
    <property type="match status" value="1"/>
</dbReference>
<dbReference type="STRING" id="314260.PB2503_03422"/>
<dbReference type="InterPro" id="IPR000531">
    <property type="entry name" value="Beta-barrel_TonB"/>
</dbReference>
<dbReference type="Proteomes" id="UP000001302">
    <property type="component" value="Chromosome"/>
</dbReference>
<keyword evidence="6" id="KW-0472">Membrane</keyword>
<keyword evidence="2" id="KW-0813">Transport</keyword>
<dbReference type="SUPFAM" id="SSF56935">
    <property type="entry name" value="Porins"/>
    <property type="match status" value="1"/>
</dbReference>
<keyword evidence="4" id="KW-0812">Transmembrane</keyword>
<dbReference type="Pfam" id="PF00593">
    <property type="entry name" value="TonB_dep_Rec_b-barrel"/>
    <property type="match status" value="1"/>
</dbReference>
<feature type="chain" id="PRO_5003140662" evidence="8">
    <location>
        <begin position="25"/>
        <end position="698"/>
    </location>
</feature>
<protein>
    <submittedName>
        <fullName evidence="10">TonB-dependent receptor</fullName>
    </submittedName>
</protein>
<evidence type="ECO:0000256" key="3">
    <source>
        <dbReference type="ARBA" id="ARBA00022452"/>
    </source>
</evidence>
<dbReference type="RefSeq" id="WP_013299734.1">
    <property type="nucleotide sequence ID" value="NC_014414.1"/>
</dbReference>
<dbReference type="eggNOG" id="COG4206">
    <property type="taxonomic scope" value="Bacteria"/>
</dbReference>
<organism evidence="10 11">
    <name type="scientific">Parvularcula bermudensis (strain ATCC BAA-594 / HTCC2503 / KCTC 12087)</name>
    <dbReference type="NCBI Taxonomy" id="314260"/>
    <lineage>
        <taxon>Bacteria</taxon>
        <taxon>Pseudomonadati</taxon>
        <taxon>Pseudomonadota</taxon>
        <taxon>Alphaproteobacteria</taxon>
        <taxon>Parvularculales</taxon>
        <taxon>Parvularculaceae</taxon>
        <taxon>Parvularcula</taxon>
    </lineage>
</organism>
<evidence type="ECO:0000256" key="7">
    <source>
        <dbReference type="ARBA" id="ARBA00023237"/>
    </source>
</evidence>
<keyword evidence="10" id="KW-0675">Receptor</keyword>
<dbReference type="AlphaFoldDB" id="E0TDK5"/>
<evidence type="ECO:0000256" key="2">
    <source>
        <dbReference type="ARBA" id="ARBA00022448"/>
    </source>
</evidence>
<evidence type="ECO:0000256" key="1">
    <source>
        <dbReference type="ARBA" id="ARBA00004571"/>
    </source>
</evidence>
<reference evidence="11" key="1">
    <citation type="submission" date="2010-08" db="EMBL/GenBank/DDBJ databases">
        <title>Genome sequence of Parvularcula bermudensis HTCC2503.</title>
        <authorList>
            <person name="Kang D.-M."/>
            <person name="Oh H.-M."/>
            <person name="Cho J.-C."/>
        </authorList>
    </citation>
    <scope>NUCLEOTIDE SEQUENCE [LARGE SCALE GENOMIC DNA]</scope>
    <source>
        <strain evidence="11">ATCC BAA-594 / HTCC2503 / KCTC 12087</strain>
    </source>
</reference>
<dbReference type="EMBL" id="CP002156">
    <property type="protein sequence ID" value="ADM08760.1"/>
    <property type="molecule type" value="Genomic_DNA"/>
</dbReference>
<feature type="domain" description="TonB-dependent receptor-like beta-barrel" evidence="9">
    <location>
        <begin position="226"/>
        <end position="657"/>
    </location>
</feature>
<dbReference type="GO" id="GO:0009279">
    <property type="term" value="C:cell outer membrane"/>
    <property type="evidence" value="ECO:0007669"/>
    <property type="project" value="UniProtKB-SubCell"/>
</dbReference>
<name>E0TDK5_PARBH</name>
<dbReference type="GO" id="GO:0044718">
    <property type="term" value="P:siderophore transmembrane transport"/>
    <property type="evidence" value="ECO:0007669"/>
    <property type="project" value="TreeGrafter"/>
</dbReference>
<sequence length="698" mass="74528">MRSKLHARLLSGAAVLALGAPAFAQDAEPALQDVIIVTGTRIDPATETGITPDAAPLQGGDITYLTARTPGGARLGNGELSGQMQYRGLFGERLNLRVDGQRFASGGPNLMDPVFHYAPAPLVAAIVIDRGVSPVSAGPGLAGGADAVFKRVDYAQGDEARFGYDLTVGARSVNDSLSTGGVVGLASDAWRVNLLGAWEKGDDTEFGDGEIGGTAFERGVYGLSAGARTALGEFTLDLRRQNTGPSGTPPFPMDIQYFDTDFARLGYAKAFGDLHFTASVHATDIVHLMDNFSLRPAPMPGRQRATFADASTQGGEGSISFPAFGGDLALGLDGEQVEHDVTITNPTNTDFFVTPFPRVEMQRFGGFAEWSGALGAINAQLGLRADRNGYDAGEASLGSALPMGPRMLATAFNDADRSGEDTTVDAVARLWTTERGGLSWRVTLAHKQQVPGYIQRFGWLPINASGGLADGNIYVGDLALEPETAWIAEAGYDYASARAYLRPTVFIRQIDDYIQGVPFDGTVGVADSPVEMIATMNGDPTPLRWANVEARLYGLDMDGGYDFDGPLRLDGVFSYVRGERRDIDDNLYRVAPLNLTLGLTWEADVWSATVETRAVADQEEVSLTNSEEATDGYVVLSAYGEWDLYDGVTLSAGVENLLDEVYQDHLAGYNRNGFGDVPVGDRLPGAGRGMFVRLNMSY</sequence>
<keyword evidence="3" id="KW-1134">Transmembrane beta strand</keyword>